<proteinExistence type="predicted"/>
<name>A0ABS3N656_9BACI</name>
<evidence type="ECO:0000313" key="1">
    <source>
        <dbReference type="EMBL" id="MBO1513767.1"/>
    </source>
</evidence>
<gene>
    <name evidence="1" type="ORF">I7822_19280</name>
</gene>
<dbReference type="RefSeq" id="WP_207980716.1">
    <property type="nucleotide sequence ID" value="NZ_JAGDEL010000017.1"/>
</dbReference>
<reference evidence="1 2" key="1">
    <citation type="submission" date="2021-03" db="EMBL/GenBank/DDBJ databases">
        <title>Whole genome sequence of Metabacillus bambusae BG109.</title>
        <authorList>
            <person name="Jeong J.W."/>
        </authorList>
    </citation>
    <scope>NUCLEOTIDE SEQUENCE [LARGE SCALE GENOMIC DNA]</scope>
    <source>
        <strain evidence="1 2">BG109</strain>
    </source>
</reference>
<protein>
    <submittedName>
        <fullName evidence="1">Uncharacterized protein</fullName>
    </submittedName>
</protein>
<keyword evidence="2" id="KW-1185">Reference proteome</keyword>
<sequence>MRKFYMNGEDILITCSRRIDEAGFARACEFVAKCDKAILEMRKSSIILLQDNELNSIVIERMNTDTFTLHVQYEINCKNVFQIN</sequence>
<organism evidence="1 2">
    <name type="scientific">Metabacillus bambusae</name>
    <dbReference type="NCBI Taxonomy" id="2795218"/>
    <lineage>
        <taxon>Bacteria</taxon>
        <taxon>Bacillati</taxon>
        <taxon>Bacillota</taxon>
        <taxon>Bacilli</taxon>
        <taxon>Bacillales</taxon>
        <taxon>Bacillaceae</taxon>
        <taxon>Metabacillus</taxon>
    </lineage>
</organism>
<dbReference type="Proteomes" id="UP000663981">
    <property type="component" value="Unassembled WGS sequence"/>
</dbReference>
<comment type="caution">
    <text evidence="1">The sequence shown here is derived from an EMBL/GenBank/DDBJ whole genome shotgun (WGS) entry which is preliminary data.</text>
</comment>
<dbReference type="EMBL" id="JAGDEL010000017">
    <property type="protein sequence ID" value="MBO1513767.1"/>
    <property type="molecule type" value="Genomic_DNA"/>
</dbReference>
<accession>A0ABS3N656</accession>
<evidence type="ECO:0000313" key="2">
    <source>
        <dbReference type="Proteomes" id="UP000663981"/>
    </source>
</evidence>